<evidence type="ECO:0000259" key="14">
    <source>
        <dbReference type="SMART" id="SM00835"/>
    </source>
</evidence>
<evidence type="ECO:0000256" key="8">
    <source>
        <dbReference type="ARBA" id="ARBA00023157"/>
    </source>
</evidence>
<dbReference type="GO" id="GO:0048046">
    <property type="term" value="C:apoplast"/>
    <property type="evidence" value="ECO:0007669"/>
    <property type="project" value="UniProtKB-SubCell"/>
</dbReference>
<dbReference type="Gene3D" id="2.60.120.10">
    <property type="entry name" value="Jelly Rolls"/>
    <property type="match status" value="1"/>
</dbReference>
<evidence type="ECO:0000313" key="15">
    <source>
        <dbReference type="EMBL" id="CAD40409.3"/>
    </source>
</evidence>
<feature type="signal peptide" evidence="13">
    <location>
        <begin position="1"/>
        <end position="22"/>
    </location>
</feature>
<keyword evidence="7 13" id="KW-0732">Signal</keyword>
<keyword evidence="4" id="KW-0052">Apoplast</keyword>
<protein>
    <submittedName>
        <fullName evidence="15">OSJNBa0065J03.5 protein</fullName>
    </submittedName>
</protein>
<proteinExistence type="inferred from homology"/>
<dbReference type="InterPro" id="IPR005162">
    <property type="entry name" value="Retrotrans_gag_dom"/>
</dbReference>
<name>Q7XVW6_ORYSJ</name>
<dbReference type="Pfam" id="PF03732">
    <property type="entry name" value="Retrotrans_gag"/>
    <property type="match status" value="1"/>
</dbReference>
<keyword evidence="8 12" id="KW-1015">Disulfide bond</keyword>
<evidence type="ECO:0000256" key="11">
    <source>
        <dbReference type="PIRSR" id="PIRSR601929-2"/>
    </source>
</evidence>
<feature type="binding site" evidence="11">
    <location>
        <position position="107"/>
    </location>
    <ligand>
        <name>Mn(2+)</name>
        <dbReference type="ChEBI" id="CHEBI:29035"/>
    </ligand>
</feature>
<feature type="binding site" evidence="10">
    <location>
        <position position="112"/>
    </location>
    <ligand>
        <name>oxalate</name>
        <dbReference type="ChEBI" id="CHEBI:30623"/>
    </ligand>
</feature>
<dbReference type="InterPro" id="IPR019780">
    <property type="entry name" value="Germin_Mn-BS"/>
</dbReference>
<feature type="binding site" evidence="11">
    <location>
        <position position="112"/>
    </location>
    <ligand>
        <name>Mn(2+)</name>
        <dbReference type="ChEBI" id="CHEBI:29035"/>
    </ligand>
</feature>
<accession>Q7XVW6</accession>
<dbReference type="PRINTS" id="PR00325">
    <property type="entry name" value="GERMIN"/>
</dbReference>
<dbReference type="Pfam" id="PF00190">
    <property type="entry name" value="Cupin_1"/>
    <property type="match status" value="1"/>
</dbReference>
<feature type="disulfide bond" evidence="12">
    <location>
        <begin position="28"/>
        <end position="43"/>
    </location>
</feature>
<dbReference type="Proteomes" id="UP000000763">
    <property type="component" value="Chromosome 4"/>
</dbReference>
<evidence type="ECO:0000256" key="12">
    <source>
        <dbReference type="PIRSR" id="PIRSR601929-3"/>
    </source>
</evidence>
<reference evidence="16" key="2">
    <citation type="journal article" date="2008" name="Nucleic Acids Res.">
        <title>The rice annotation project database (RAP-DB): 2008 update.</title>
        <authorList>
            <consortium name="The rice annotation project (RAP)"/>
        </authorList>
    </citation>
    <scope>GENOME REANNOTATION</scope>
    <source>
        <strain evidence="16">cv. Nipponbare</strain>
    </source>
</reference>
<dbReference type="AlphaFoldDB" id="Q7XVW6"/>
<comment type="similarity">
    <text evidence="2">Belongs to the germin family.</text>
</comment>
<keyword evidence="6 10" id="KW-0479">Metal-binding</keyword>
<feature type="binding site" evidence="10">
    <location>
        <position position="107"/>
    </location>
    <ligand>
        <name>oxalate</name>
        <dbReference type="ChEBI" id="CHEBI:30623"/>
    </ligand>
</feature>
<dbReference type="PROSITE" id="PS00725">
    <property type="entry name" value="GERMIN"/>
    <property type="match status" value="1"/>
</dbReference>
<dbReference type="InterPro" id="IPR014710">
    <property type="entry name" value="RmlC-like_jellyroll"/>
</dbReference>
<dbReference type="SMART" id="SM00835">
    <property type="entry name" value="Cupin_1"/>
    <property type="match status" value="1"/>
</dbReference>
<evidence type="ECO:0000256" key="4">
    <source>
        <dbReference type="ARBA" id="ARBA00022523"/>
    </source>
</evidence>
<dbReference type="InterPro" id="IPR036875">
    <property type="entry name" value="Znf_CCHC_sf"/>
</dbReference>
<comment type="subunit">
    <text evidence="3">Oligomer (believed to be a pentamer but probably hexamer).</text>
</comment>
<sequence>MGNAMLLLLPLLSLIMSSGSLALNQDFCVGDLARGDTPAGYPCKPEATVTAEDFCYRGLVTTGPTVNPFNIALSSAFSTRFPGVNGLDISAARVDFSPGGIVPLHSHPSGTELIYVVEGTLSAGFISSTSNKVYTSTLRKGDLMVFPQPPALPDQRQRWRRRRQQRDGGHGGLLLQQLQPRLQIMDFALFANNLPTDVLSKVTVLDDLEIRKLKVEEQPINLTDFTKGFKKTYIPAGVVALKKCEFRTLKQKDHTVREYYLHEFSCLACYAPKDVRTDEERSEKFLEGLNDKMSAARGECWFQRKHRVVARGNVSSHSKLRNQVLPLKNSRNSSRMVVRSTQRIMRAMKSETSKLLNQYQLSQISLNEDNGNGRKQLVCFNCYESSHFVRECSKLKHQMSQGQVNNIVVIGANVVPIASSSDKTQPSVPKQQ</sequence>
<dbReference type="InterPro" id="IPR001929">
    <property type="entry name" value="Germin"/>
</dbReference>
<dbReference type="CDD" id="cd02241">
    <property type="entry name" value="cupin_OxOx"/>
    <property type="match status" value="1"/>
</dbReference>
<evidence type="ECO:0000256" key="9">
    <source>
        <dbReference type="ARBA" id="ARBA00023211"/>
    </source>
</evidence>
<dbReference type="SUPFAM" id="SSF51182">
    <property type="entry name" value="RmlC-like cupins"/>
    <property type="match status" value="1"/>
</dbReference>
<dbReference type="InterPro" id="IPR006045">
    <property type="entry name" value="Cupin_1"/>
</dbReference>
<dbReference type="GO" id="GO:0003676">
    <property type="term" value="F:nucleic acid binding"/>
    <property type="evidence" value="ECO:0007669"/>
    <property type="project" value="InterPro"/>
</dbReference>
<dbReference type="EMBL" id="AL731615">
    <property type="protein sequence ID" value="CAD40409.3"/>
    <property type="molecule type" value="Genomic_DNA"/>
</dbReference>
<feature type="domain" description="Cupin type-1" evidence="14">
    <location>
        <begin position="57"/>
        <end position="211"/>
    </location>
</feature>
<dbReference type="SUPFAM" id="SSF57756">
    <property type="entry name" value="Retrovirus zinc finger-like domains"/>
    <property type="match status" value="1"/>
</dbReference>
<evidence type="ECO:0000256" key="7">
    <source>
        <dbReference type="ARBA" id="ARBA00022729"/>
    </source>
</evidence>
<dbReference type="PANTHER" id="PTHR31238">
    <property type="entry name" value="GERMIN-LIKE PROTEIN SUBFAMILY 3 MEMBER 3"/>
    <property type="match status" value="1"/>
</dbReference>
<evidence type="ECO:0000256" key="6">
    <source>
        <dbReference type="ARBA" id="ARBA00022723"/>
    </source>
</evidence>
<feature type="chain" id="PRO_5004293812" evidence="13">
    <location>
        <begin position="23"/>
        <end position="432"/>
    </location>
</feature>
<keyword evidence="5" id="KW-0964">Secreted</keyword>
<evidence type="ECO:0000256" key="10">
    <source>
        <dbReference type="PIRSR" id="PIRSR601929-1"/>
    </source>
</evidence>
<evidence type="ECO:0000256" key="1">
    <source>
        <dbReference type="ARBA" id="ARBA00004271"/>
    </source>
</evidence>
<evidence type="ECO:0000256" key="2">
    <source>
        <dbReference type="ARBA" id="ARBA00007456"/>
    </source>
</evidence>
<comment type="subcellular location">
    <subcellularLocation>
        <location evidence="1">Secreted</location>
        <location evidence="1">Extracellular space</location>
        <location evidence="1">Apoplast</location>
    </subcellularLocation>
</comment>
<dbReference type="GO" id="GO:0030145">
    <property type="term" value="F:manganese ion binding"/>
    <property type="evidence" value="ECO:0007669"/>
    <property type="project" value="InterPro"/>
</dbReference>
<dbReference type="GO" id="GO:0008270">
    <property type="term" value="F:zinc ion binding"/>
    <property type="evidence" value="ECO:0007669"/>
    <property type="project" value="InterPro"/>
</dbReference>
<feature type="binding site" evidence="11">
    <location>
        <position position="105"/>
    </location>
    <ligand>
        <name>Mn(2+)</name>
        <dbReference type="ChEBI" id="CHEBI:29035"/>
    </ligand>
</feature>
<evidence type="ECO:0000256" key="13">
    <source>
        <dbReference type="SAM" id="SignalP"/>
    </source>
</evidence>
<gene>
    <name evidence="15" type="primary">OSJNBa0065J03.5</name>
</gene>
<organism evidence="15 16">
    <name type="scientific">Oryza sativa subsp. japonica</name>
    <name type="common">Rice</name>
    <dbReference type="NCBI Taxonomy" id="39947"/>
    <lineage>
        <taxon>Eukaryota</taxon>
        <taxon>Viridiplantae</taxon>
        <taxon>Streptophyta</taxon>
        <taxon>Embryophyta</taxon>
        <taxon>Tracheophyta</taxon>
        <taxon>Spermatophyta</taxon>
        <taxon>Magnoliopsida</taxon>
        <taxon>Liliopsida</taxon>
        <taxon>Poales</taxon>
        <taxon>Poaceae</taxon>
        <taxon>BOP clade</taxon>
        <taxon>Oryzoideae</taxon>
        <taxon>Oryzeae</taxon>
        <taxon>Oryzinae</taxon>
        <taxon>Oryza</taxon>
        <taxon>Oryza sativa</taxon>
    </lineage>
</organism>
<reference evidence="16" key="1">
    <citation type="journal article" date="2005" name="Nature">
        <title>The map-based sequence of the rice genome.</title>
        <authorList>
            <consortium name="International rice genome sequencing project (IRGSP)"/>
            <person name="Matsumoto T."/>
            <person name="Wu J."/>
            <person name="Kanamori H."/>
            <person name="Katayose Y."/>
            <person name="Fujisawa M."/>
            <person name="Namiki N."/>
            <person name="Mizuno H."/>
            <person name="Yamamoto K."/>
            <person name="Antonio B.A."/>
            <person name="Baba T."/>
            <person name="Sakata K."/>
            <person name="Nagamura Y."/>
            <person name="Aoki H."/>
            <person name="Arikawa K."/>
            <person name="Arita K."/>
            <person name="Bito T."/>
            <person name="Chiden Y."/>
            <person name="Fujitsuka N."/>
            <person name="Fukunaka R."/>
            <person name="Hamada M."/>
            <person name="Harada C."/>
            <person name="Hayashi A."/>
            <person name="Hijishita S."/>
            <person name="Honda M."/>
            <person name="Hosokawa S."/>
            <person name="Ichikawa Y."/>
            <person name="Idonuma A."/>
            <person name="Iijima M."/>
            <person name="Ikeda M."/>
            <person name="Ikeno M."/>
            <person name="Ito K."/>
            <person name="Ito S."/>
            <person name="Ito T."/>
            <person name="Ito Y."/>
            <person name="Ito Y."/>
            <person name="Iwabuchi A."/>
            <person name="Kamiya K."/>
            <person name="Karasawa W."/>
            <person name="Kurita K."/>
            <person name="Katagiri S."/>
            <person name="Kikuta A."/>
            <person name="Kobayashi H."/>
            <person name="Kobayashi N."/>
            <person name="Machita K."/>
            <person name="Maehara T."/>
            <person name="Masukawa M."/>
            <person name="Mizubayashi T."/>
            <person name="Mukai Y."/>
            <person name="Nagasaki H."/>
            <person name="Nagata Y."/>
            <person name="Naito S."/>
            <person name="Nakashima M."/>
            <person name="Nakama Y."/>
            <person name="Nakamichi Y."/>
            <person name="Nakamura M."/>
            <person name="Meguro A."/>
            <person name="Negishi M."/>
            <person name="Ohta I."/>
            <person name="Ohta T."/>
            <person name="Okamoto M."/>
            <person name="Ono N."/>
            <person name="Saji S."/>
            <person name="Sakaguchi M."/>
            <person name="Sakai K."/>
            <person name="Shibata M."/>
            <person name="Shimokawa T."/>
            <person name="Song J."/>
            <person name="Takazaki Y."/>
            <person name="Terasawa K."/>
            <person name="Tsugane M."/>
            <person name="Tsuji K."/>
            <person name="Ueda S."/>
            <person name="Waki K."/>
            <person name="Yamagata H."/>
            <person name="Yamamoto M."/>
            <person name="Yamamoto S."/>
            <person name="Yamane H."/>
            <person name="Yoshiki S."/>
            <person name="Yoshihara R."/>
            <person name="Yukawa K."/>
            <person name="Zhong H."/>
            <person name="Yano M."/>
            <person name="Yuan Q."/>
            <person name="Ouyang S."/>
            <person name="Liu J."/>
            <person name="Jones K.M."/>
            <person name="Gansberger K."/>
            <person name="Moffat K."/>
            <person name="Hill J."/>
            <person name="Bera J."/>
            <person name="Fadrosh D."/>
            <person name="Jin S."/>
            <person name="Johri S."/>
            <person name="Kim M."/>
            <person name="Overton L."/>
            <person name="Reardon M."/>
            <person name="Tsitrin T."/>
            <person name="Vuong H."/>
            <person name="Weaver B."/>
            <person name="Ciecko A."/>
            <person name="Tallon L."/>
            <person name="Jackson J."/>
            <person name="Pai G."/>
            <person name="Aken S.V."/>
            <person name="Utterback T."/>
            <person name="Reidmuller S."/>
            <person name="Feldblyum T."/>
            <person name="Hsiao J."/>
            <person name="Zismann V."/>
            <person name="Iobst S."/>
            <person name="de Vazeille A.R."/>
            <person name="Buell C.R."/>
            <person name="Ying K."/>
            <person name="Li Y."/>
            <person name="Lu T."/>
            <person name="Huang Y."/>
            <person name="Zhao Q."/>
            <person name="Feng Q."/>
            <person name="Zhang L."/>
            <person name="Zhu J."/>
            <person name="Weng Q."/>
            <person name="Mu J."/>
            <person name="Lu Y."/>
            <person name="Fan D."/>
            <person name="Liu Y."/>
            <person name="Guan J."/>
            <person name="Zhang Y."/>
            <person name="Yu S."/>
            <person name="Liu X."/>
            <person name="Zhang Y."/>
            <person name="Hong G."/>
            <person name="Han B."/>
            <person name="Choisne N."/>
            <person name="Demange N."/>
            <person name="Orjeda G."/>
            <person name="Samain S."/>
            <person name="Cattolico L."/>
            <person name="Pelletier E."/>
            <person name="Couloux A."/>
            <person name="Segurens B."/>
            <person name="Wincker P."/>
            <person name="D'Hont A."/>
            <person name="Scarpelli C."/>
            <person name="Weissenbach J."/>
            <person name="Salanoubat M."/>
            <person name="Quetier F."/>
            <person name="Yu Y."/>
            <person name="Kim H.R."/>
            <person name="Rambo T."/>
            <person name="Currie J."/>
            <person name="Collura K."/>
            <person name="Luo M."/>
            <person name="Yang T."/>
            <person name="Ammiraju J.S.S."/>
            <person name="Engler F."/>
            <person name="Soderlund C."/>
            <person name="Wing R.A."/>
            <person name="Palmer L.E."/>
            <person name="de la Bastide M."/>
            <person name="Spiegel L."/>
            <person name="Nascimento L."/>
            <person name="Zutavern T."/>
            <person name="O'Shaughnessy A."/>
            <person name="Dike S."/>
            <person name="Dedhia N."/>
            <person name="Preston R."/>
            <person name="Balija V."/>
            <person name="McCombie W.R."/>
            <person name="Chow T."/>
            <person name="Chen H."/>
            <person name="Chung M."/>
            <person name="Chen C."/>
            <person name="Shaw J."/>
            <person name="Wu H."/>
            <person name="Hsiao K."/>
            <person name="Chao Y."/>
            <person name="Chu M."/>
            <person name="Cheng C."/>
            <person name="Hour A."/>
            <person name="Lee P."/>
            <person name="Lin S."/>
            <person name="Lin Y."/>
            <person name="Liou J."/>
            <person name="Liu S."/>
            <person name="Hsing Y."/>
            <person name="Raghuvanshi S."/>
            <person name="Mohanty A."/>
            <person name="Bharti A.K."/>
            <person name="Gaur A."/>
            <person name="Gupta V."/>
            <person name="Kumar D."/>
            <person name="Ravi V."/>
            <person name="Vij S."/>
            <person name="Kapur A."/>
            <person name="Khurana P."/>
            <person name="Khurana P."/>
            <person name="Khurana J.P."/>
            <person name="Tyagi A.K."/>
            <person name="Gaikwad K."/>
            <person name="Singh A."/>
            <person name="Dalal V."/>
            <person name="Srivastava S."/>
            <person name="Dixit A."/>
            <person name="Pal A.K."/>
            <person name="Ghazi I.A."/>
            <person name="Yadav M."/>
            <person name="Pandit A."/>
            <person name="Bhargava A."/>
            <person name="Sureshbabu K."/>
            <person name="Batra K."/>
            <person name="Sharma T.R."/>
            <person name="Mohapatra T."/>
            <person name="Singh N.K."/>
            <person name="Messing J."/>
            <person name="Nelson A.B."/>
            <person name="Fuks G."/>
            <person name="Kavchok S."/>
            <person name="Keizer G."/>
            <person name="Linton E."/>
            <person name="Llaca V."/>
            <person name="Song R."/>
            <person name="Tanyolac B."/>
            <person name="Young S."/>
            <person name="Ho-Il K."/>
            <person name="Hahn J.H."/>
            <person name="Sangsakoo G."/>
            <person name="Vanavichit A."/>
            <person name="de Mattos Luiz.A.T."/>
            <person name="Zimmer P.D."/>
            <person name="Malone G."/>
            <person name="Dellagostin O."/>
            <person name="de Oliveira A.C."/>
            <person name="Bevan M."/>
            <person name="Bancroft I."/>
            <person name="Minx P."/>
            <person name="Cordum H."/>
            <person name="Wilson R."/>
            <person name="Cheng Z."/>
            <person name="Jin W."/>
            <person name="Jiang J."/>
            <person name="Leong S.A."/>
            <person name="Iwama H."/>
            <person name="Gojobori T."/>
            <person name="Itoh T."/>
            <person name="Niimura Y."/>
            <person name="Fujii Y."/>
            <person name="Habara T."/>
            <person name="Sakai H."/>
            <person name="Sato Y."/>
            <person name="Wilson G."/>
            <person name="Kumar K."/>
            <person name="McCouch S."/>
            <person name="Juretic N."/>
            <person name="Hoen D."/>
            <person name="Wright S."/>
            <person name="Bruskiewich R."/>
            <person name="Bureau T."/>
            <person name="Miyao A."/>
            <person name="Hirochika H."/>
            <person name="Nishikawa T."/>
            <person name="Kadowaki K."/>
            <person name="Sugiura M."/>
            <person name="Burr B."/>
            <person name="Sasaki T."/>
        </authorList>
    </citation>
    <scope>NUCLEOTIDE SEQUENCE [LARGE SCALE GENOMIC DNA]</scope>
    <source>
        <strain evidence="16">cv. Nipponbare</strain>
    </source>
</reference>
<keyword evidence="9 10" id="KW-0464">Manganese</keyword>
<evidence type="ECO:0000313" key="16">
    <source>
        <dbReference type="Proteomes" id="UP000000763"/>
    </source>
</evidence>
<evidence type="ECO:0000256" key="5">
    <source>
        <dbReference type="ARBA" id="ARBA00022525"/>
    </source>
</evidence>
<dbReference type="InterPro" id="IPR011051">
    <property type="entry name" value="RmlC_Cupin_sf"/>
</dbReference>
<evidence type="ECO:0000256" key="3">
    <source>
        <dbReference type="ARBA" id="ARBA00011268"/>
    </source>
</evidence>